<accession>A0A151WQ52</accession>
<dbReference type="AlphaFoldDB" id="A0A151WQ52"/>
<name>A0A151WQ52_9HYME</name>
<evidence type="ECO:0000313" key="2">
    <source>
        <dbReference type="Proteomes" id="UP000075809"/>
    </source>
</evidence>
<gene>
    <name evidence="1" type="ORF">ALC60_10993</name>
</gene>
<protein>
    <submittedName>
        <fullName evidence="1">Uncharacterized protein</fullName>
    </submittedName>
</protein>
<dbReference type="EMBL" id="KQ982850">
    <property type="protein sequence ID" value="KYQ49970.1"/>
    <property type="molecule type" value="Genomic_DNA"/>
</dbReference>
<keyword evidence="2" id="KW-1185">Reference proteome</keyword>
<evidence type="ECO:0000313" key="1">
    <source>
        <dbReference type="EMBL" id="KYQ49970.1"/>
    </source>
</evidence>
<dbReference type="Proteomes" id="UP000075809">
    <property type="component" value="Unassembled WGS sequence"/>
</dbReference>
<proteinExistence type="predicted"/>
<reference evidence="1 2" key="1">
    <citation type="submission" date="2015-09" db="EMBL/GenBank/DDBJ databases">
        <title>Trachymyrmex zeteki WGS genome.</title>
        <authorList>
            <person name="Nygaard S."/>
            <person name="Hu H."/>
            <person name="Boomsma J."/>
            <person name="Zhang G."/>
        </authorList>
    </citation>
    <scope>NUCLEOTIDE SEQUENCE [LARGE SCALE GENOMIC DNA]</scope>
    <source>
        <strain evidence="1">Tzet28-1</strain>
        <tissue evidence="1">Whole body</tissue>
    </source>
</reference>
<organism evidence="1 2">
    <name type="scientific">Mycetomoellerius zeteki</name>
    <dbReference type="NCBI Taxonomy" id="64791"/>
    <lineage>
        <taxon>Eukaryota</taxon>
        <taxon>Metazoa</taxon>
        <taxon>Ecdysozoa</taxon>
        <taxon>Arthropoda</taxon>
        <taxon>Hexapoda</taxon>
        <taxon>Insecta</taxon>
        <taxon>Pterygota</taxon>
        <taxon>Neoptera</taxon>
        <taxon>Endopterygota</taxon>
        <taxon>Hymenoptera</taxon>
        <taxon>Apocrita</taxon>
        <taxon>Aculeata</taxon>
        <taxon>Formicoidea</taxon>
        <taxon>Formicidae</taxon>
        <taxon>Myrmicinae</taxon>
        <taxon>Mycetomoellerius</taxon>
    </lineage>
</organism>
<sequence>MGGNPAMHLSIVKLSRFIRMMDRSPGRRNLAQFVTRANFVRAEPTRVAVISFDGVNAHEKRTNCTAIEFHGGFLQGFLRRRSLPQDRKDGRLHSYDPGDYIVATRCSIADGKVKNADCNANARHSLVRRYLGLVR</sequence>